<dbReference type="InterPro" id="IPR046146">
    <property type="entry name" value="DUF6148"/>
</dbReference>
<accession>A0A162QM79</accession>
<organism evidence="1 2">
    <name type="scientific">Clostridium magnum DSM 2767</name>
    <dbReference type="NCBI Taxonomy" id="1121326"/>
    <lineage>
        <taxon>Bacteria</taxon>
        <taxon>Bacillati</taxon>
        <taxon>Bacillota</taxon>
        <taxon>Clostridia</taxon>
        <taxon>Eubacteriales</taxon>
        <taxon>Clostridiaceae</taxon>
        <taxon>Clostridium</taxon>
    </lineage>
</organism>
<dbReference type="Proteomes" id="UP000076603">
    <property type="component" value="Unassembled WGS sequence"/>
</dbReference>
<gene>
    <name evidence="1" type="ORF">CLMAG_59930</name>
</gene>
<comment type="caution">
    <text evidence="1">The sequence shown here is derived from an EMBL/GenBank/DDBJ whole genome shotgun (WGS) entry which is preliminary data.</text>
</comment>
<keyword evidence="2" id="KW-1185">Reference proteome</keyword>
<proteinExistence type="predicted"/>
<dbReference type="AlphaFoldDB" id="A0A162QM79"/>
<name>A0A162QM79_9CLOT</name>
<dbReference type="EMBL" id="LWAE01000015">
    <property type="protein sequence ID" value="KZL88704.1"/>
    <property type="molecule type" value="Genomic_DNA"/>
</dbReference>
<evidence type="ECO:0000313" key="1">
    <source>
        <dbReference type="EMBL" id="KZL88704.1"/>
    </source>
</evidence>
<sequence length="78" mass="9108">MAAWTIQQARDHLQAWMEAELKVTAGQSYSIGTRQLTRADLGQINEKIKFWANEVEKLEARQQHRGTNRVYRVVPRDL</sequence>
<dbReference type="PATRIC" id="fig|1121326.3.peg.6059"/>
<dbReference type="Pfam" id="PF19645">
    <property type="entry name" value="DUF6148"/>
    <property type="match status" value="1"/>
</dbReference>
<dbReference type="RefSeq" id="WP_066630723.1">
    <property type="nucleotide sequence ID" value="NZ_FQXL01000064.1"/>
</dbReference>
<reference evidence="1 2" key="1">
    <citation type="submission" date="2016-04" db="EMBL/GenBank/DDBJ databases">
        <title>Genome sequence of Clostridium magnum DSM 2767.</title>
        <authorList>
            <person name="Poehlein A."/>
            <person name="Uhlig R."/>
            <person name="Fischer R."/>
            <person name="Bahl H."/>
            <person name="Daniel R."/>
        </authorList>
    </citation>
    <scope>NUCLEOTIDE SEQUENCE [LARGE SCALE GENOMIC DNA]</scope>
    <source>
        <strain evidence="1 2">DSM 2767</strain>
    </source>
</reference>
<dbReference type="OrthoDB" id="80936at2"/>
<protein>
    <submittedName>
        <fullName evidence="1">Uncharacterized protein</fullName>
    </submittedName>
</protein>
<dbReference type="STRING" id="1121326.CLMAG_59930"/>
<evidence type="ECO:0000313" key="2">
    <source>
        <dbReference type="Proteomes" id="UP000076603"/>
    </source>
</evidence>